<dbReference type="PANTHER" id="PTHR30037:SF4">
    <property type="entry name" value="DNA-3-METHYLADENINE GLYCOSYLASE I"/>
    <property type="match status" value="1"/>
</dbReference>
<dbReference type="InterPro" id="IPR052891">
    <property type="entry name" value="DNA-3mA_glycosylase"/>
</dbReference>
<dbReference type="AlphaFoldDB" id="A0A5E4PG63"/>
<dbReference type="InterPro" id="IPR005019">
    <property type="entry name" value="Adenine_glyco"/>
</dbReference>
<feature type="binding site" evidence="9">
    <location>
        <position position="6"/>
    </location>
    <ligand>
        <name>Zn(2+)</name>
        <dbReference type="ChEBI" id="CHEBI:29105"/>
    </ligand>
</feature>
<accession>A0A5E4PG63</accession>
<dbReference type="Pfam" id="PF03352">
    <property type="entry name" value="Adenine_glyco"/>
    <property type="match status" value="1"/>
</dbReference>
<name>A0A5E4PG63_9COXI</name>
<keyword evidence="4 9" id="KW-0862">Zinc</keyword>
<evidence type="ECO:0000256" key="5">
    <source>
        <dbReference type="ARBA" id="ARBA00023204"/>
    </source>
</evidence>
<comment type="function">
    <text evidence="7">Hydrolysis of the deoxyribose N-glycosidic bond to excise 3-methyladenine from the damaged DNA polymer formed by alkylation lesions.</text>
</comment>
<evidence type="ECO:0000313" key="10">
    <source>
        <dbReference type="EMBL" id="VVC75834.1"/>
    </source>
</evidence>
<feature type="binding site" evidence="9">
    <location>
        <position position="19"/>
    </location>
    <ligand>
        <name>Zn(2+)</name>
        <dbReference type="ChEBI" id="CHEBI:29105"/>
    </ligand>
</feature>
<dbReference type="InterPro" id="IPR011257">
    <property type="entry name" value="DNA_glycosylase"/>
</dbReference>
<keyword evidence="11" id="KW-1185">Reference proteome</keyword>
<feature type="binding site" evidence="9">
    <location>
        <position position="181"/>
    </location>
    <ligand>
        <name>Zn(2+)</name>
        <dbReference type="ChEBI" id="CHEBI:29105"/>
    </ligand>
</feature>
<dbReference type="GO" id="GO:0046872">
    <property type="term" value="F:metal ion binding"/>
    <property type="evidence" value="ECO:0007669"/>
    <property type="project" value="UniProtKB-KW"/>
</dbReference>
<evidence type="ECO:0000256" key="1">
    <source>
        <dbReference type="ARBA" id="ARBA00022723"/>
    </source>
</evidence>
<dbReference type="KEGG" id="asip:AQUSIP_11310"/>
<feature type="binding site" evidence="9">
    <location>
        <position position="177"/>
    </location>
    <ligand>
        <name>Zn(2+)</name>
        <dbReference type="ChEBI" id="CHEBI:29105"/>
    </ligand>
</feature>
<keyword evidence="5" id="KW-0234">DNA repair</keyword>
<protein>
    <recommendedName>
        <fullName evidence="8">DNA-3-methyladenine glycosylase I</fullName>
        <ecNumber evidence="8">3.2.2.20</ecNumber>
    </recommendedName>
</protein>
<dbReference type="PANTHER" id="PTHR30037">
    <property type="entry name" value="DNA-3-METHYLADENINE GLYCOSYLASE 1"/>
    <property type="match status" value="1"/>
</dbReference>
<dbReference type="SUPFAM" id="SSF48150">
    <property type="entry name" value="DNA-glycosylase"/>
    <property type="match status" value="1"/>
</dbReference>
<evidence type="ECO:0000256" key="3">
    <source>
        <dbReference type="ARBA" id="ARBA00022801"/>
    </source>
</evidence>
<keyword evidence="3" id="KW-0378">Hydrolase</keyword>
<dbReference type="EC" id="3.2.2.20" evidence="8"/>
<gene>
    <name evidence="10" type="primary">tag</name>
    <name evidence="10" type="ORF">AQUSIP_11310</name>
</gene>
<dbReference type="NCBIfam" id="TIGR00624">
    <property type="entry name" value="tag"/>
    <property type="match status" value="1"/>
</dbReference>
<dbReference type="GO" id="GO:0006284">
    <property type="term" value="P:base-excision repair"/>
    <property type="evidence" value="ECO:0007669"/>
    <property type="project" value="InterPro"/>
</dbReference>
<evidence type="ECO:0000256" key="6">
    <source>
        <dbReference type="ARBA" id="ARBA00052558"/>
    </source>
</evidence>
<keyword evidence="2" id="KW-0227">DNA damage</keyword>
<evidence type="ECO:0000256" key="4">
    <source>
        <dbReference type="ARBA" id="ARBA00022833"/>
    </source>
</evidence>
<evidence type="ECO:0000256" key="7">
    <source>
        <dbReference type="ARBA" id="ARBA00057608"/>
    </source>
</evidence>
<dbReference type="OrthoDB" id="9807664at2"/>
<dbReference type="Gene3D" id="1.10.340.30">
    <property type="entry name" value="Hypothetical protein, domain 2"/>
    <property type="match status" value="1"/>
</dbReference>
<dbReference type="Proteomes" id="UP000324194">
    <property type="component" value="Chromosome 1"/>
</dbReference>
<reference evidence="10 11" key="1">
    <citation type="submission" date="2019-08" db="EMBL/GenBank/DDBJ databases">
        <authorList>
            <person name="Guy L."/>
        </authorList>
    </citation>
    <scope>NUCLEOTIDE SEQUENCE [LARGE SCALE GENOMIC DNA]</scope>
    <source>
        <strain evidence="10 11">SGT-108</strain>
    </source>
</reference>
<dbReference type="FunFam" id="1.10.340.30:FF:000009">
    <property type="entry name" value="DNA-3-methyladenine glycosylase I"/>
    <property type="match status" value="1"/>
</dbReference>
<dbReference type="EMBL" id="LR699119">
    <property type="protein sequence ID" value="VVC75834.1"/>
    <property type="molecule type" value="Genomic_DNA"/>
</dbReference>
<organism evidence="10 11">
    <name type="scientific">Aquicella siphonis</name>
    <dbReference type="NCBI Taxonomy" id="254247"/>
    <lineage>
        <taxon>Bacteria</taxon>
        <taxon>Pseudomonadati</taxon>
        <taxon>Pseudomonadota</taxon>
        <taxon>Gammaproteobacteria</taxon>
        <taxon>Legionellales</taxon>
        <taxon>Coxiellaceae</taxon>
        <taxon>Aquicella</taxon>
    </lineage>
</organism>
<evidence type="ECO:0000256" key="8">
    <source>
        <dbReference type="ARBA" id="ARBA00066766"/>
    </source>
</evidence>
<dbReference type="RefSeq" id="WP_148339107.1">
    <property type="nucleotide sequence ID" value="NZ_LR699119.1"/>
</dbReference>
<keyword evidence="1 9" id="KW-0479">Metal-binding</keyword>
<proteinExistence type="predicted"/>
<evidence type="ECO:0000313" key="11">
    <source>
        <dbReference type="Proteomes" id="UP000324194"/>
    </source>
</evidence>
<comment type="catalytic activity">
    <reaction evidence="6">
        <text>Hydrolysis of alkylated DNA, releasing 3-methyladenine.</text>
        <dbReference type="EC" id="3.2.2.20"/>
    </reaction>
</comment>
<evidence type="ECO:0000256" key="2">
    <source>
        <dbReference type="ARBA" id="ARBA00022763"/>
    </source>
</evidence>
<sequence length="190" mass="22168">MKLKRCRWCTDDPVYVAYHDTEWGVPIHDDTVLFEFLILEGMQAGLSWLTVLKKRDAFRRAFSGFDAEKIARYDQRKIDQLLANAGIIRNKLKINAAIQNAKAFLKVKEENGHFSDYLWRFTDGTPILNHWNRQEQVPAKTDISDAMSRDLTKRGFKFVGSTICYAFMQAVGMVNDHMTDCFRYKELCRQ</sequence>
<dbReference type="InterPro" id="IPR004597">
    <property type="entry name" value="Tag"/>
</dbReference>
<evidence type="ECO:0000256" key="9">
    <source>
        <dbReference type="PIRSR" id="PIRSR604597-1"/>
    </source>
</evidence>
<dbReference type="GO" id="GO:0008725">
    <property type="term" value="F:DNA-3-methyladenine glycosylase activity"/>
    <property type="evidence" value="ECO:0007669"/>
    <property type="project" value="UniProtKB-EC"/>
</dbReference>